<dbReference type="Proteomes" id="UP000000598">
    <property type="component" value="Chromosome A"/>
</dbReference>
<keyword evidence="3" id="KW-1185">Reference proteome</keyword>
<dbReference type="SUPFAM" id="SSF49447">
    <property type="entry name" value="Second domain of Mu2 adaptin subunit (ap50) of ap2 adaptor"/>
    <property type="match status" value="1"/>
</dbReference>
<dbReference type="PROSITE" id="PS51072">
    <property type="entry name" value="MHD"/>
    <property type="match status" value="1"/>
</dbReference>
<dbReference type="KEGG" id="kla:KLLA0_A06105g"/>
<accession>Q6CXR7</accession>
<dbReference type="InParanoid" id="Q6CXR7"/>
<dbReference type="InterPro" id="IPR018808">
    <property type="entry name" value="Muniscin_C"/>
</dbReference>
<dbReference type="AlphaFoldDB" id="Q6CXR7"/>
<gene>
    <name evidence="2" type="ORF">KLLA0_A06105g</name>
</gene>
<feature type="domain" description="MHD" evidence="1">
    <location>
        <begin position="71"/>
        <end position="306"/>
    </location>
</feature>
<sequence>MSDVLAFAEIVQGYIQSLEELKETKFDSNSELFSEVSQELVRSKELLLQLQERENILKLRESGPDSESPPLPEINGDIVETLSCVITDDNITNVSLVGEVAINGTKWDQRTSDLYMKFNNVSSVKINDTFLEPVDVVQNIYKLKREREWDNVVTGLVKYAVTNLPQVQCPILVTPVWQFKEAEIISMINLRPLIPVNYTLLKVCIKIGTKAQDILSKPTGFYNQVDGTIQWDLPMLEQDQILILRYKGGQRTDVVTSQAIGPPHVRIDFTASQLLTQVNVEYGYSPTRLTDLPLNVMTISGNYKAQ</sequence>
<proteinExistence type="predicted"/>
<reference evidence="2 3" key="1">
    <citation type="journal article" date="2004" name="Nature">
        <title>Genome evolution in yeasts.</title>
        <authorList>
            <consortium name="Genolevures"/>
            <person name="Dujon B."/>
            <person name="Sherman D."/>
            <person name="Fischer G."/>
            <person name="Durrens P."/>
            <person name="Casaregola S."/>
            <person name="Lafontaine I."/>
            <person name="de Montigny J."/>
            <person name="Marck C."/>
            <person name="Neuveglise C."/>
            <person name="Talla E."/>
            <person name="Goffard N."/>
            <person name="Frangeul L."/>
            <person name="Aigle M."/>
            <person name="Anthouard V."/>
            <person name="Babour A."/>
            <person name="Barbe V."/>
            <person name="Barnay S."/>
            <person name="Blanchin S."/>
            <person name="Beckerich J.M."/>
            <person name="Beyne E."/>
            <person name="Bleykasten C."/>
            <person name="Boisrame A."/>
            <person name="Boyer J."/>
            <person name="Cattolico L."/>
            <person name="Confanioleri F."/>
            <person name="de Daruvar A."/>
            <person name="Despons L."/>
            <person name="Fabre E."/>
            <person name="Fairhead C."/>
            <person name="Ferry-Dumazet H."/>
            <person name="Groppi A."/>
            <person name="Hantraye F."/>
            <person name="Hennequin C."/>
            <person name="Jauniaux N."/>
            <person name="Joyet P."/>
            <person name="Kachouri R."/>
            <person name="Kerrest A."/>
            <person name="Koszul R."/>
            <person name="Lemaire M."/>
            <person name="Lesur I."/>
            <person name="Ma L."/>
            <person name="Muller H."/>
            <person name="Nicaud J.M."/>
            <person name="Nikolski M."/>
            <person name="Oztas S."/>
            <person name="Ozier-Kalogeropoulos O."/>
            <person name="Pellenz S."/>
            <person name="Potier S."/>
            <person name="Richard G.F."/>
            <person name="Straub M.L."/>
            <person name="Suleau A."/>
            <person name="Swennene D."/>
            <person name="Tekaia F."/>
            <person name="Wesolowski-Louvel M."/>
            <person name="Westhof E."/>
            <person name="Wirth B."/>
            <person name="Zeniou-Meyer M."/>
            <person name="Zivanovic I."/>
            <person name="Bolotin-Fukuhara M."/>
            <person name="Thierry A."/>
            <person name="Bouchier C."/>
            <person name="Caudron B."/>
            <person name="Scarpelli C."/>
            <person name="Gaillardin C."/>
            <person name="Weissenbach J."/>
            <person name="Wincker P."/>
            <person name="Souciet J.L."/>
        </authorList>
    </citation>
    <scope>NUCLEOTIDE SEQUENCE [LARGE SCALE GENOMIC DNA]</scope>
    <source>
        <strain evidence="3">ATCC 8585 / CBS 2359 / DSM 70799 / NBRC 1267 / NRRL Y-1140 / WM37</strain>
    </source>
</reference>
<dbReference type="Pfam" id="PF10291">
    <property type="entry name" value="muHD"/>
    <property type="match status" value="1"/>
</dbReference>
<dbReference type="InterPro" id="IPR036168">
    <property type="entry name" value="AP2_Mu_C_sf"/>
</dbReference>
<dbReference type="EMBL" id="CR382121">
    <property type="protein sequence ID" value="CAH02860.1"/>
    <property type="molecule type" value="Genomic_DNA"/>
</dbReference>
<dbReference type="GO" id="GO:0030117">
    <property type="term" value="C:membrane coat"/>
    <property type="evidence" value="ECO:0007669"/>
    <property type="project" value="UniProtKB-ARBA"/>
</dbReference>
<evidence type="ECO:0000313" key="2">
    <source>
        <dbReference type="EMBL" id="CAH02860.1"/>
    </source>
</evidence>
<name>Q6CXR7_KLULA</name>
<dbReference type="PaxDb" id="284590-Q6CXR7"/>
<dbReference type="HOGENOM" id="CLU_909321_0_0_1"/>
<evidence type="ECO:0000259" key="1">
    <source>
        <dbReference type="PROSITE" id="PS51072"/>
    </source>
</evidence>
<evidence type="ECO:0000313" key="3">
    <source>
        <dbReference type="Proteomes" id="UP000000598"/>
    </source>
</evidence>
<dbReference type="InterPro" id="IPR028565">
    <property type="entry name" value="MHD"/>
</dbReference>
<protein>
    <submittedName>
        <fullName evidence="2">KLLA0A06105p</fullName>
    </submittedName>
</protein>
<organism evidence="2 3">
    <name type="scientific">Kluyveromyces lactis (strain ATCC 8585 / CBS 2359 / DSM 70799 / NBRC 1267 / NRRL Y-1140 / WM37)</name>
    <name type="common">Yeast</name>
    <name type="synonym">Candida sphaerica</name>
    <dbReference type="NCBI Taxonomy" id="284590"/>
    <lineage>
        <taxon>Eukaryota</taxon>
        <taxon>Fungi</taxon>
        <taxon>Dikarya</taxon>
        <taxon>Ascomycota</taxon>
        <taxon>Saccharomycotina</taxon>
        <taxon>Saccharomycetes</taxon>
        <taxon>Saccharomycetales</taxon>
        <taxon>Saccharomycetaceae</taxon>
        <taxon>Kluyveromyces</taxon>
    </lineage>
</organism>